<dbReference type="Gene3D" id="3.40.30.10">
    <property type="entry name" value="Glutaredoxin"/>
    <property type="match status" value="2"/>
</dbReference>
<evidence type="ECO:0000313" key="5">
    <source>
        <dbReference type="RefSeq" id="XP_018322234.2"/>
    </source>
</evidence>
<dbReference type="InParanoid" id="A0A1W4WE73"/>
<evidence type="ECO:0000259" key="3">
    <source>
        <dbReference type="Pfam" id="PF00085"/>
    </source>
</evidence>
<feature type="signal peptide" evidence="2">
    <location>
        <begin position="1"/>
        <end position="23"/>
    </location>
</feature>
<dbReference type="Proteomes" id="UP000192223">
    <property type="component" value="Unplaced"/>
</dbReference>
<feature type="transmembrane region" description="Helical" evidence="1">
    <location>
        <begin position="270"/>
        <end position="290"/>
    </location>
</feature>
<dbReference type="InterPro" id="IPR036249">
    <property type="entry name" value="Thioredoxin-like_sf"/>
</dbReference>
<dbReference type="KEGG" id="apln:108734956"/>
<feature type="chain" id="PRO_5028987118" evidence="2">
    <location>
        <begin position="24"/>
        <end position="308"/>
    </location>
</feature>
<keyword evidence="1" id="KW-0812">Transmembrane</keyword>
<accession>A0A1W4WE73</accession>
<keyword evidence="4" id="KW-1185">Reference proteome</keyword>
<keyword evidence="1" id="KW-1133">Transmembrane helix</keyword>
<dbReference type="Pfam" id="PF00085">
    <property type="entry name" value="Thioredoxin"/>
    <property type="match status" value="1"/>
</dbReference>
<dbReference type="STRING" id="224129.A0A1W4WE73"/>
<evidence type="ECO:0000256" key="2">
    <source>
        <dbReference type="SAM" id="SignalP"/>
    </source>
</evidence>
<keyword evidence="2" id="KW-0732">Signal</keyword>
<sequence>MRQGKFGQFSSVIIFCMILFSKASEKLELVTEEELLNLIRSEKYVVVLFSKPHCEECNKFENELISTREDLVDALGAWVVKIENSQLIRLYSPSKEPVIVFFRHGIPLLYDGPVNDEMILHTFTNNKEPLAKELTDETFEHLTQAATGATTGDWFVMFYTNECVDCQRLQARWEAVGAHLKTRMNIARVNRGSTGAATGRRFDVFDVPAFILFRQGKMYRYEIRNYDVKSLVSFATEFYKNIRAEKVPVPKSPFDDLIAAIVVYLKENPWVWQFGGMTFVIGLIAALLVNKKSSVKPSSKKKAAKKEK</sequence>
<proteinExistence type="predicted"/>
<keyword evidence="1" id="KW-0472">Membrane</keyword>
<dbReference type="InterPro" id="IPR013766">
    <property type="entry name" value="Thioredoxin_domain"/>
</dbReference>
<dbReference type="OrthoDB" id="72053at2759"/>
<evidence type="ECO:0000313" key="4">
    <source>
        <dbReference type="Proteomes" id="UP000192223"/>
    </source>
</evidence>
<gene>
    <name evidence="5" type="primary">LOC108734956</name>
</gene>
<organism evidence="4 5">
    <name type="scientific">Agrilus planipennis</name>
    <name type="common">Emerald ash borer</name>
    <name type="synonym">Agrilus marcopoli</name>
    <dbReference type="NCBI Taxonomy" id="224129"/>
    <lineage>
        <taxon>Eukaryota</taxon>
        <taxon>Metazoa</taxon>
        <taxon>Ecdysozoa</taxon>
        <taxon>Arthropoda</taxon>
        <taxon>Hexapoda</taxon>
        <taxon>Insecta</taxon>
        <taxon>Pterygota</taxon>
        <taxon>Neoptera</taxon>
        <taxon>Endopterygota</taxon>
        <taxon>Coleoptera</taxon>
        <taxon>Polyphaga</taxon>
        <taxon>Elateriformia</taxon>
        <taxon>Buprestoidea</taxon>
        <taxon>Buprestidae</taxon>
        <taxon>Agrilinae</taxon>
        <taxon>Agrilus</taxon>
    </lineage>
</organism>
<protein>
    <submittedName>
        <fullName evidence="5">Thioredoxin domain-containing protein</fullName>
    </submittedName>
</protein>
<dbReference type="GeneID" id="108734956"/>
<name>A0A1W4WE73_AGRPL</name>
<dbReference type="FunCoup" id="A0A1W4WE73">
    <property type="interactions" value="249"/>
</dbReference>
<feature type="domain" description="Thioredoxin" evidence="3">
    <location>
        <begin position="133"/>
        <end position="220"/>
    </location>
</feature>
<evidence type="ECO:0000256" key="1">
    <source>
        <dbReference type="SAM" id="Phobius"/>
    </source>
</evidence>
<dbReference type="RefSeq" id="XP_018322234.2">
    <property type="nucleotide sequence ID" value="XM_018466732.2"/>
</dbReference>
<dbReference type="AlphaFoldDB" id="A0A1W4WE73"/>
<dbReference type="PANTHER" id="PTHR19991">
    <property type="entry name" value="L 2 01289"/>
    <property type="match status" value="1"/>
</dbReference>
<dbReference type="SUPFAM" id="SSF52833">
    <property type="entry name" value="Thioredoxin-like"/>
    <property type="match status" value="2"/>
</dbReference>
<dbReference type="PANTHER" id="PTHR19991:SF2">
    <property type="entry name" value="GH08893P"/>
    <property type="match status" value="1"/>
</dbReference>
<dbReference type="CDD" id="cd02961">
    <property type="entry name" value="PDI_a_family"/>
    <property type="match status" value="1"/>
</dbReference>
<reference evidence="5" key="1">
    <citation type="submission" date="2025-08" db="UniProtKB">
        <authorList>
            <consortium name="RefSeq"/>
        </authorList>
    </citation>
    <scope>IDENTIFICATION</scope>
    <source>
        <tissue evidence="5">Entire body</tissue>
    </source>
</reference>